<dbReference type="PANTHER" id="PTHR34039">
    <property type="entry name" value="UPF0102 PROTEIN YRAN"/>
    <property type="match status" value="1"/>
</dbReference>
<name>A0ABM9ZWL0_9BACT</name>
<evidence type="ECO:0000313" key="4">
    <source>
        <dbReference type="Proteomes" id="UP000006462"/>
    </source>
</evidence>
<evidence type="ECO:0000256" key="1">
    <source>
        <dbReference type="ARBA" id="ARBA00006738"/>
    </source>
</evidence>
<evidence type="ECO:0000313" key="3">
    <source>
        <dbReference type="EMBL" id="EFB91295.1"/>
    </source>
</evidence>
<keyword evidence="4" id="KW-1185">Reference proteome</keyword>
<protein>
    <recommendedName>
        <fullName evidence="2">UPF0102 protein HMPREF7215_0389</fullName>
    </recommendedName>
</protein>
<dbReference type="SUPFAM" id="SSF52980">
    <property type="entry name" value="Restriction endonuclease-like"/>
    <property type="match status" value="1"/>
</dbReference>
<dbReference type="Gene3D" id="3.40.1350.10">
    <property type="match status" value="1"/>
</dbReference>
<dbReference type="RefSeq" id="WP_009164359.1">
    <property type="nucleotide sequence ID" value="NZ_ADFP01000047.1"/>
</dbReference>
<dbReference type="InterPro" id="IPR011856">
    <property type="entry name" value="tRNA_endonuc-like_dom_sf"/>
</dbReference>
<proteinExistence type="inferred from homology"/>
<dbReference type="Proteomes" id="UP000006462">
    <property type="component" value="Unassembled WGS sequence"/>
</dbReference>
<comment type="caution">
    <text evidence="3">The sequence shown here is derived from an EMBL/GenBank/DDBJ whole genome shotgun (WGS) entry which is preliminary data.</text>
</comment>
<comment type="similarity">
    <text evidence="1 2">Belongs to the UPF0102 family.</text>
</comment>
<dbReference type="EMBL" id="ADFP01000047">
    <property type="protein sequence ID" value="EFB91295.1"/>
    <property type="molecule type" value="Genomic_DNA"/>
</dbReference>
<reference evidence="3 4" key="1">
    <citation type="submission" date="2009-12" db="EMBL/GenBank/DDBJ databases">
        <authorList>
            <person name="Shrivastava S."/>
            <person name="Madupu R."/>
            <person name="Durkin A.S."/>
            <person name="Torralba M."/>
            <person name="Methe B."/>
            <person name="Sutton G.G."/>
            <person name="Strausberg R.L."/>
            <person name="Nelson K.E."/>
        </authorList>
    </citation>
    <scope>NUCLEOTIDE SEQUENCE [LARGE SCALE GENOMIC DNA]</scope>
    <source>
        <strain evidence="3 4">W5455</strain>
    </source>
</reference>
<gene>
    <name evidence="3" type="ORF">HMPREF7215_0389</name>
</gene>
<accession>A0ABM9ZWL0</accession>
<sequence length="164" mass="19164">MKQLTLYFKEGIGQLLKPARPAKDTENGVLTQAERAFFLAKERAAIGRWAEELAAGFLQAQGLKILERNVRERFSELDLVALEGKTLVFVEVRCRRKNPVMSAQDTIGPLKWRRLLRGAELYTLRRQWRGEWRLDLVSVDVGHERWHLRWLRYLEMEGAEDRGC</sequence>
<dbReference type="PANTHER" id="PTHR34039:SF1">
    <property type="entry name" value="UPF0102 PROTEIN YRAN"/>
    <property type="match status" value="1"/>
</dbReference>
<dbReference type="InterPro" id="IPR011335">
    <property type="entry name" value="Restrct_endonuc-II-like"/>
</dbReference>
<dbReference type="HAMAP" id="MF_00048">
    <property type="entry name" value="UPF0102"/>
    <property type="match status" value="1"/>
</dbReference>
<organism evidence="3 4">
    <name type="scientific">Pyramidobacter piscolens W5455</name>
    <dbReference type="NCBI Taxonomy" id="352165"/>
    <lineage>
        <taxon>Bacteria</taxon>
        <taxon>Thermotogati</taxon>
        <taxon>Synergistota</taxon>
        <taxon>Synergistia</taxon>
        <taxon>Synergistales</taxon>
        <taxon>Dethiosulfovibrionaceae</taxon>
        <taxon>Pyramidobacter</taxon>
    </lineage>
</organism>
<evidence type="ECO:0000256" key="2">
    <source>
        <dbReference type="HAMAP-Rule" id="MF_00048"/>
    </source>
</evidence>
<dbReference type="Pfam" id="PF02021">
    <property type="entry name" value="UPF0102"/>
    <property type="match status" value="1"/>
</dbReference>
<dbReference type="InterPro" id="IPR003509">
    <property type="entry name" value="UPF0102_YraN-like"/>
</dbReference>
<dbReference type="GeneID" id="90986670"/>